<gene>
    <name evidence="14" type="ORF">NliqN6_3118</name>
</gene>
<evidence type="ECO:0000256" key="7">
    <source>
        <dbReference type="ARBA" id="ARBA00023029"/>
    </source>
</evidence>
<dbReference type="InterPro" id="IPR034136">
    <property type="entry name" value="TOPRIM_Topo6A/Spo11"/>
</dbReference>
<dbReference type="GO" id="GO:0003677">
    <property type="term" value="F:DNA binding"/>
    <property type="evidence" value="ECO:0007669"/>
    <property type="project" value="UniProtKB-UniRule"/>
</dbReference>
<dbReference type="InterPro" id="IPR036078">
    <property type="entry name" value="Spo11/TopoVI_A_sf"/>
</dbReference>
<dbReference type="GO" id="GO:0007131">
    <property type="term" value="P:reciprocal meiotic recombination"/>
    <property type="evidence" value="ECO:0007669"/>
    <property type="project" value="TreeGrafter"/>
</dbReference>
<dbReference type="InterPro" id="IPR013049">
    <property type="entry name" value="Spo11/TopoVI_A_N"/>
</dbReference>
<evidence type="ECO:0000256" key="3">
    <source>
        <dbReference type="ARBA" id="ARBA00006559"/>
    </source>
</evidence>
<dbReference type="Proteomes" id="UP000620104">
    <property type="component" value="Unassembled WGS sequence"/>
</dbReference>
<evidence type="ECO:0000256" key="11">
    <source>
        <dbReference type="SAM" id="MobiDB-lite"/>
    </source>
</evidence>
<organism evidence="14 15">
    <name type="scientific">Naganishia liquefaciens</name>
    <dbReference type="NCBI Taxonomy" id="104408"/>
    <lineage>
        <taxon>Eukaryota</taxon>
        <taxon>Fungi</taxon>
        <taxon>Dikarya</taxon>
        <taxon>Basidiomycota</taxon>
        <taxon>Agaricomycotina</taxon>
        <taxon>Tremellomycetes</taxon>
        <taxon>Filobasidiales</taxon>
        <taxon>Filobasidiaceae</taxon>
        <taxon>Naganishia</taxon>
    </lineage>
</organism>
<feature type="domain" description="Topoisomerase 6 subunit A/Spo11 TOPRIM" evidence="13">
    <location>
        <begin position="443"/>
        <end position="574"/>
    </location>
</feature>
<sequence>MPSWSIGSQQDRRHWTGRQLIGVDNETDDESDVDVPVPSGQQHFRLQDTRRAAKKRILIAGDISSDEAEADGLGPGGGDESECSPYTLLGCSFGSQRQSPSYQDRRMKRVLLTAEELNDSGDDFQEQEEGPSKDSRPSKQSSALQRLVVMTASKTDPEEGENGDGIGVLSKGEDATHLQDVNVGMHSAQSSREISDLIERQRARSPMSLVVIDGGRAQEPQGGEARPPSDRMDALRRRKKAIKYLEKICLDILQQLSDCISLEVKSSRKDLTLSESEDEGNFAVDKDHDEDAPTTEITIPLLNRASGELKYLKYPRKPAQSESSTSLPIARLLRVCALLHEALVENVIVTKRDLYYKDVNLFGKQSVVDGLVDDIVASVDLKRADFNVVASPKGLMAASGLGLHVNDMREVIGPVPTLIPSEKQIDHLDHSRPPNWVLVIEKEGKGYPDFATLHFLRLLADEFLECSIAVLVDADPYGLDILSVYQFGSKGMRFTAEANGLPLRERATWIGVKATEWTSLNIVVDKLIPITEKDERFAQSMLQEEDLPLEWKRQLAHMLHSRRKAEIQNLSNVNAEPFEINDRAEPPQACSALSNAQKNPVWDPTFNAPVFPPTQKAYGRPGCISETLSAEISLLPENSGVSAHRSGLYGYVKPRILQLLSSSKR</sequence>
<reference evidence="14" key="1">
    <citation type="submission" date="2020-07" db="EMBL/GenBank/DDBJ databases">
        <title>Draft Genome Sequence of a Deep-Sea Yeast, Naganishia (Cryptococcus) liquefaciens strain N6.</title>
        <authorList>
            <person name="Han Y.W."/>
            <person name="Kajitani R."/>
            <person name="Morimoto H."/>
            <person name="Parhat M."/>
            <person name="Tsubouchi H."/>
            <person name="Bakenova O."/>
            <person name="Ogata M."/>
            <person name="Argunhan B."/>
            <person name="Aoki R."/>
            <person name="Kajiwara S."/>
            <person name="Itoh T."/>
            <person name="Iwasaki H."/>
        </authorList>
    </citation>
    <scope>NUCLEOTIDE SEQUENCE</scope>
    <source>
        <strain evidence="14">N6</strain>
    </source>
</reference>
<feature type="active site" description="O-(5'-phospho-DNA)-tyrosine intermediate" evidence="10">
    <location>
        <position position="356"/>
    </location>
</feature>
<evidence type="ECO:0000313" key="15">
    <source>
        <dbReference type="Proteomes" id="UP000620104"/>
    </source>
</evidence>
<dbReference type="PANTHER" id="PTHR10848:SF0">
    <property type="entry name" value="MEIOTIC RECOMBINATION PROTEIN SPO11"/>
    <property type="match status" value="1"/>
</dbReference>
<comment type="caution">
    <text evidence="14">The sequence shown here is derived from an EMBL/GenBank/DDBJ whole genome shotgun (WGS) entry which is preliminary data.</text>
</comment>
<protein>
    <recommendedName>
        <fullName evidence="4">DNA topoisomerase (ATP-hydrolyzing)</fullName>
        <ecNumber evidence="4">5.6.2.2</ecNumber>
    </recommendedName>
</protein>
<dbReference type="GO" id="GO:0046872">
    <property type="term" value="F:metal ion binding"/>
    <property type="evidence" value="ECO:0007669"/>
    <property type="project" value="UniProtKB-KW"/>
</dbReference>
<evidence type="ECO:0000256" key="1">
    <source>
        <dbReference type="ARBA" id="ARBA00000185"/>
    </source>
</evidence>
<dbReference type="EC" id="5.6.2.2" evidence="4"/>
<feature type="compositionally biased region" description="Acidic residues" evidence="11">
    <location>
        <begin position="116"/>
        <end position="129"/>
    </location>
</feature>
<dbReference type="AlphaFoldDB" id="A0A8H3TSN1"/>
<name>A0A8H3TSN1_9TREE</name>
<dbReference type="GO" id="GO:0042138">
    <property type="term" value="P:meiotic DNA double-strand break formation"/>
    <property type="evidence" value="ECO:0007669"/>
    <property type="project" value="TreeGrafter"/>
</dbReference>
<dbReference type="Gene3D" id="3.40.1360.10">
    <property type="match status" value="1"/>
</dbReference>
<keyword evidence="6" id="KW-0460">Magnesium</keyword>
<feature type="domain" description="Spo11/DNA topoisomerase VI subunit A N-terminal" evidence="12">
    <location>
        <begin position="329"/>
        <end position="388"/>
    </location>
</feature>
<evidence type="ECO:0000256" key="4">
    <source>
        <dbReference type="ARBA" id="ARBA00012895"/>
    </source>
</evidence>
<evidence type="ECO:0000256" key="6">
    <source>
        <dbReference type="ARBA" id="ARBA00022842"/>
    </source>
</evidence>
<dbReference type="InterPro" id="IPR002815">
    <property type="entry name" value="Spo11/TopoVI_A"/>
</dbReference>
<proteinExistence type="inferred from homology"/>
<dbReference type="SUPFAM" id="SSF56726">
    <property type="entry name" value="DNA topoisomerase IV, alpha subunit"/>
    <property type="match status" value="1"/>
</dbReference>
<dbReference type="PANTHER" id="PTHR10848">
    <property type="entry name" value="MEIOTIC RECOMBINATION PROTEIN SPO11"/>
    <property type="match status" value="1"/>
</dbReference>
<evidence type="ECO:0000256" key="9">
    <source>
        <dbReference type="ARBA" id="ARBA00023235"/>
    </source>
</evidence>
<feature type="region of interest" description="Disordered" evidence="11">
    <location>
        <begin position="116"/>
        <end position="145"/>
    </location>
</feature>
<dbReference type="PROSITE" id="PS52041">
    <property type="entry name" value="TOPO_IIB"/>
    <property type="match status" value="1"/>
</dbReference>
<accession>A0A8H3TSN1</accession>
<evidence type="ECO:0000256" key="10">
    <source>
        <dbReference type="PROSITE-ProRule" id="PRU01385"/>
    </source>
</evidence>
<keyword evidence="7 10" id="KW-0799">Topoisomerase</keyword>
<feature type="region of interest" description="Disordered" evidence="11">
    <location>
        <begin position="1"/>
        <end position="84"/>
    </location>
</feature>
<dbReference type="Pfam" id="PF21180">
    <property type="entry name" value="TOP6A-Spo11_Toprim"/>
    <property type="match status" value="1"/>
</dbReference>
<evidence type="ECO:0000256" key="2">
    <source>
        <dbReference type="ARBA" id="ARBA00001946"/>
    </source>
</evidence>
<evidence type="ECO:0000313" key="14">
    <source>
        <dbReference type="EMBL" id="GHJ86716.1"/>
    </source>
</evidence>
<dbReference type="Pfam" id="PF04406">
    <property type="entry name" value="TP6A_N"/>
    <property type="match status" value="1"/>
</dbReference>
<dbReference type="Gene3D" id="1.10.10.10">
    <property type="entry name" value="Winged helix-like DNA-binding domain superfamily/Winged helix DNA-binding domain"/>
    <property type="match status" value="1"/>
</dbReference>
<keyword evidence="8 10" id="KW-0238">DNA-binding</keyword>
<feature type="region of interest" description="Disordered" evidence="11">
    <location>
        <begin position="275"/>
        <end position="295"/>
    </location>
</feature>
<dbReference type="InterPro" id="IPR036388">
    <property type="entry name" value="WH-like_DNA-bd_sf"/>
</dbReference>
<dbReference type="GO" id="GO:0005524">
    <property type="term" value="F:ATP binding"/>
    <property type="evidence" value="ECO:0007669"/>
    <property type="project" value="InterPro"/>
</dbReference>
<keyword evidence="9 10" id="KW-0413">Isomerase</keyword>
<dbReference type="PRINTS" id="PR01550">
    <property type="entry name" value="TOP6AFAMILY"/>
</dbReference>
<comment type="catalytic activity">
    <reaction evidence="1 10">
        <text>ATP-dependent breakage, passage and rejoining of double-stranded DNA.</text>
        <dbReference type="EC" id="5.6.2.2"/>
    </reaction>
</comment>
<keyword evidence="15" id="KW-1185">Reference proteome</keyword>
<dbReference type="GO" id="GO:0000228">
    <property type="term" value="C:nuclear chromosome"/>
    <property type="evidence" value="ECO:0007669"/>
    <property type="project" value="TreeGrafter"/>
</dbReference>
<dbReference type="EMBL" id="BLZA01000019">
    <property type="protein sequence ID" value="GHJ86716.1"/>
    <property type="molecule type" value="Genomic_DNA"/>
</dbReference>
<evidence type="ECO:0000259" key="12">
    <source>
        <dbReference type="Pfam" id="PF04406"/>
    </source>
</evidence>
<evidence type="ECO:0000259" key="13">
    <source>
        <dbReference type="Pfam" id="PF21180"/>
    </source>
</evidence>
<dbReference type="OrthoDB" id="5377392at2759"/>
<dbReference type="GO" id="GO:0000706">
    <property type="term" value="P:meiotic DNA double-strand break processing"/>
    <property type="evidence" value="ECO:0007669"/>
    <property type="project" value="TreeGrafter"/>
</dbReference>
<dbReference type="GO" id="GO:0003918">
    <property type="term" value="F:DNA topoisomerase type II (double strand cut, ATP-hydrolyzing) activity"/>
    <property type="evidence" value="ECO:0007669"/>
    <property type="project" value="UniProtKB-UniRule"/>
</dbReference>
<evidence type="ECO:0000256" key="5">
    <source>
        <dbReference type="ARBA" id="ARBA00022723"/>
    </source>
</evidence>
<comment type="similarity">
    <text evidence="3 10">Belongs to the TOP6A family.</text>
</comment>
<evidence type="ECO:0000256" key="8">
    <source>
        <dbReference type="ARBA" id="ARBA00023125"/>
    </source>
</evidence>
<comment type="cofactor">
    <cofactor evidence="2">
        <name>Mg(2+)</name>
        <dbReference type="ChEBI" id="CHEBI:18420"/>
    </cofactor>
</comment>
<keyword evidence="5" id="KW-0479">Metal-binding</keyword>
<dbReference type="CDD" id="cd00223">
    <property type="entry name" value="TOPRIM_TopoIIB_SPO"/>
    <property type="match status" value="1"/>
</dbReference>